<sequence length="310" mass="34422">MIIGSTAPSLFDYKPTPVAKIHPGVEVLATAIDNLQRGDYLRELPHWITVVITVFAIGLFTLAAVYNVDVRRQNLFFTLAQISFVTVAYLLLNFSTVYLDMTAPIAFSLIYFTLVKLIGVVVTFRRNGHPLFSTLLDEGRACRAVVMQVRIHVQGRNARIALSSRLKKAVGQSRRGVVTPPLFVGLPLMYAFFRDRLLFYWLLPVEEERDAVTDVAQTLNRFQRVVDKSARRLNAGHGPLATVALHSFTFTVDDDDRWRQSGEEGVARLMSMAAPGAGEGAMALIASDDMKMLCRGVGGGDMEVLERACR</sequence>
<comment type="caution">
    <text evidence="3">The sequence shown here is derived from an EMBL/GenBank/DDBJ whole genome shotgun (WGS) entry which is preliminary data.</text>
</comment>
<keyword evidence="1" id="KW-1133">Transmembrane helix</keyword>
<feature type="domain" description="CHASE2" evidence="2">
    <location>
        <begin position="2"/>
        <end position="61"/>
    </location>
</feature>
<evidence type="ECO:0000313" key="4">
    <source>
        <dbReference type="Proteomes" id="UP000178379"/>
    </source>
</evidence>
<accession>A0A1F6SY13</accession>
<feature type="transmembrane region" description="Helical" evidence="1">
    <location>
        <begin position="75"/>
        <end position="99"/>
    </location>
</feature>
<feature type="transmembrane region" description="Helical" evidence="1">
    <location>
        <begin position="105"/>
        <end position="124"/>
    </location>
</feature>
<dbReference type="InterPro" id="IPR007890">
    <property type="entry name" value="CHASE2"/>
</dbReference>
<proteinExistence type="predicted"/>
<reference evidence="3 4" key="1">
    <citation type="journal article" date="2016" name="Nat. Commun.">
        <title>Thousands of microbial genomes shed light on interconnected biogeochemical processes in an aquifer system.</title>
        <authorList>
            <person name="Anantharaman K."/>
            <person name="Brown C.T."/>
            <person name="Hug L.A."/>
            <person name="Sharon I."/>
            <person name="Castelle C.J."/>
            <person name="Probst A.J."/>
            <person name="Thomas B.C."/>
            <person name="Singh A."/>
            <person name="Wilkins M.J."/>
            <person name="Karaoz U."/>
            <person name="Brodie E.L."/>
            <person name="Williams K.H."/>
            <person name="Hubbard S.S."/>
            <person name="Banfield J.F."/>
        </authorList>
    </citation>
    <scope>NUCLEOTIDE SEQUENCE [LARGE SCALE GENOMIC DNA]</scope>
</reference>
<evidence type="ECO:0000256" key="1">
    <source>
        <dbReference type="SAM" id="Phobius"/>
    </source>
</evidence>
<organism evidence="3 4">
    <name type="scientific">Candidatus Muproteobacteria bacterium RBG_16_62_13</name>
    <dbReference type="NCBI Taxonomy" id="1817756"/>
    <lineage>
        <taxon>Bacteria</taxon>
        <taxon>Pseudomonadati</taxon>
        <taxon>Pseudomonadota</taxon>
        <taxon>Candidatus Muproteobacteria</taxon>
    </lineage>
</organism>
<evidence type="ECO:0000313" key="3">
    <source>
        <dbReference type="EMBL" id="OGI37837.1"/>
    </source>
</evidence>
<gene>
    <name evidence="3" type="ORF">A2140_09885</name>
</gene>
<keyword evidence="1" id="KW-0472">Membrane</keyword>
<dbReference type="Proteomes" id="UP000178379">
    <property type="component" value="Unassembled WGS sequence"/>
</dbReference>
<dbReference type="EMBL" id="MFSQ01000137">
    <property type="protein sequence ID" value="OGI37837.1"/>
    <property type="molecule type" value="Genomic_DNA"/>
</dbReference>
<dbReference type="STRING" id="1817756.A2140_09885"/>
<dbReference type="Pfam" id="PF05226">
    <property type="entry name" value="CHASE2"/>
    <property type="match status" value="1"/>
</dbReference>
<keyword evidence="1" id="KW-0812">Transmembrane</keyword>
<feature type="transmembrane region" description="Helical" evidence="1">
    <location>
        <begin position="47"/>
        <end position="68"/>
    </location>
</feature>
<protein>
    <recommendedName>
        <fullName evidence="2">CHASE2 domain-containing protein</fullName>
    </recommendedName>
</protein>
<evidence type="ECO:0000259" key="2">
    <source>
        <dbReference type="Pfam" id="PF05226"/>
    </source>
</evidence>
<name>A0A1F6SY13_9PROT</name>
<dbReference type="AlphaFoldDB" id="A0A1F6SY13"/>